<dbReference type="PANTHER" id="PTHR23054">
    <property type="entry name" value="TERNARY COMPLEX FACTOR MIP1, LEUCINE-ZIPPER-RELATED"/>
    <property type="match status" value="1"/>
</dbReference>
<sequence>MCDTLYQHVVKSSALLHEIISVKMDTEPTQPVELAKLSKGMPSKGLWNYPNQLSEEMVRCMQNIFMSLADSTLPSKSSAMESQSSPVSPRGQFSKLSWRSSSERSVISSWVQSPQVDMQGNSEVLASENVFDPYRVHGKVSWADIGNYVLATEVSWMSVGKKQLEYASGALRRFRTLVEQLAKVNPIHLTCNEKLAFWINLYNALIMHAYLAYGVPGSELKLFSLIQKAAYTVGGHSFNAAAIEYVILKMKPPLHRPQIALLLALHKLKISEEQRKSAIDAHEPLVAFALSCGMYSSPAVRVYTAKNVREELQEAQHDFIRASVGVSNKGKLLVPKMLHCFAKGLVDDSNLAVWISRYLPSNQAVLVEQCISQRRQNLLGSRNCGILPFDSRFRYLFMPGKISVS</sequence>
<proteinExistence type="predicted"/>
<organism evidence="2">
    <name type="scientific">Manihot esculenta</name>
    <name type="common">Cassava</name>
    <name type="synonym">Jatropha manihot</name>
    <dbReference type="NCBI Taxonomy" id="3983"/>
    <lineage>
        <taxon>Eukaryota</taxon>
        <taxon>Viridiplantae</taxon>
        <taxon>Streptophyta</taxon>
        <taxon>Embryophyta</taxon>
        <taxon>Tracheophyta</taxon>
        <taxon>Spermatophyta</taxon>
        <taxon>Magnoliopsida</taxon>
        <taxon>eudicotyledons</taxon>
        <taxon>Gunneridae</taxon>
        <taxon>Pentapetalae</taxon>
        <taxon>rosids</taxon>
        <taxon>fabids</taxon>
        <taxon>Malpighiales</taxon>
        <taxon>Euphorbiaceae</taxon>
        <taxon>Crotonoideae</taxon>
        <taxon>Manihoteae</taxon>
        <taxon>Manihot</taxon>
    </lineage>
</organism>
<dbReference type="PANTHER" id="PTHR23054:SF53">
    <property type="entry name" value="OS06G0704100 PROTEIN"/>
    <property type="match status" value="1"/>
</dbReference>
<dbReference type="InterPro" id="IPR006869">
    <property type="entry name" value="DUF547"/>
</dbReference>
<dbReference type="EMBL" id="CM004400">
    <property type="protein sequence ID" value="OAY30057.1"/>
    <property type="molecule type" value="Genomic_DNA"/>
</dbReference>
<evidence type="ECO:0000313" key="2">
    <source>
        <dbReference type="EMBL" id="OAY30057.1"/>
    </source>
</evidence>
<dbReference type="AlphaFoldDB" id="A0A2C9UHN1"/>
<reference evidence="2" key="1">
    <citation type="submission" date="2016-02" db="EMBL/GenBank/DDBJ databases">
        <title>WGS assembly of Manihot esculenta.</title>
        <authorList>
            <person name="Bredeson J.V."/>
            <person name="Prochnik S.E."/>
            <person name="Lyons J.B."/>
            <person name="Schmutz J."/>
            <person name="Grimwood J."/>
            <person name="Vrebalov J."/>
            <person name="Bart R.S."/>
            <person name="Amuge T."/>
            <person name="Ferguson M.E."/>
            <person name="Green R."/>
            <person name="Putnam N."/>
            <person name="Stites J."/>
            <person name="Rounsley S."/>
            <person name="Rokhsar D.S."/>
        </authorList>
    </citation>
    <scope>NUCLEOTIDE SEQUENCE [LARGE SCALE GENOMIC DNA]</scope>
    <source>
        <tissue evidence="2">Leaf</tissue>
    </source>
</reference>
<protein>
    <recommendedName>
        <fullName evidence="1">DUF547 domain-containing protein</fullName>
    </recommendedName>
</protein>
<accession>A0A2C9UHN1</accession>
<name>A0A2C9UHN1_MANES</name>
<dbReference type="Pfam" id="PF04784">
    <property type="entry name" value="DUF547"/>
    <property type="match status" value="1"/>
</dbReference>
<feature type="domain" description="DUF547" evidence="1">
    <location>
        <begin position="188"/>
        <end position="320"/>
    </location>
</feature>
<gene>
    <name evidence="2" type="ORF">MANES_14G000500</name>
</gene>
<evidence type="ECO:0000259" key="1">
    <source>
        <dbReference type="Pfam" id="PF04784"/>
    </source>
</evidence>